<proteinExistence type="inferred from homology"/>
<keyword evidence="3" id="KW-0255">Endonuclease</keyword>
<feature type="domain" description="Endoribonuclease YicC-like N-terminal" evidence="6">
    <location>
        <begin position="4"/>
        <end position="154"/>
    </location>
</feature>
<protein>
    <submittedName>
        <fullName evidence="8">UPF0701 protein YloC</fullName>
    </submittedName>
</protein>
<dbReference type="PANTHER" id="PTHR30636:SF3">
    <property type="entry name" value="UPF0701 PROTEIN YICC"/>
    <property type="match status" value="1"/>
</dbReference>
<keyword evidence="2" id="KW-0540">Nuclease</keyword>
<dbReference type="GO" id="GO:0004521">
    <property type="term" value="F:RNA endonuclease activity"/>
    <property type="evidence" value="ECO:0007669"/>
    <property type="project" value="InterPro"/>
</dbReference>
<organism evidence="8">
    <name type="scientific">hydrothermal vent metagenome</name>
    <dbReference type="NCBI Taxonomy" id="652676"/>
    <lineage>
        <taxon>unclassified sequences</taxon>
        <taxon>metagenomes</taxon>
        <taxon>ecological metagenomes</taxon>
    </lineage>
</organism>
<evidence type="ECO:0000256" key="2">
    <source>
        <dbReference type="ARBA" id="ARBA00022722"/>
    </source>
</evidence>
<reference evidence="8" key="1">
    <citation type="submission" date="2018-06" db="EMBL/GenBank/DDBJ databases">
        <authorList>
            <person name="Zhirakovskaya E."/>
        </authorList>
    </citation>
    <scope>NUCLEOTIDE SEQUENCE</scope>
</reference>
<dbReference type="InterPro" id="IPR013527">
    <property type="entry name" value="YicC-like_N"/>
</dbReference>
<evidence type="ECO:0000313" key="8">
    <source>
        <dbReference type="EMBL" id="VAX36706.1"/>
    </source>
</evidence>
<evidence type="ECO:0000256" key="4">
    <source>
        <dbReference type="ARBA" id="ARBA00022801"/>
    </source>
</evidence>
<dbReference type="GO" id="GO:0016787">
    <property type="term" value="F:hydrolase activity"/>
    <property type="evidence" value="ECO:0007669"/>
    <property type="project" value="UniProtKB-KW"/>
</dbReference>
<dbReference type="EMBL" id="UOGL01000074">
    <property type="protein sequence ID" value="VAX36706.1"/>
    <property type="molecule type" value="Genomic_DNA"/>
</dbReference>
<gene>
    <name evidence="8" type="ORF">MNBD_PLANCTO02-44</name>
</gene>
<evidence type="ECO:0000259" key="7">
    <source>
        <dbReference type="Pfam" id="PF08340"/>
    </source>
</evidence>
<evidence type="ECO:0000256" key="1">
    <source>
        <dbReference type="ARBA" id="ARBA00001968"/>
    </source>
</evidence>
<dbReference type="AlphaFoldDB" id="A0A3B1D1D4"/>
<name>A0A3B1D1D4_9ZZZZ</name>
<accession>A0A3B1D1D4</accession>
<sequence>MLLGMTGFGTASVQNDDFCLSVEIRTVNNRYLKIAIKTDNAISLLENRIDKLLRESIARGTVSVAIRMDRLKAGKKYRLNQQTLQSYWTQLHDLSESLHVPARADLAALLDLPGVIEEETHQSIDTDDIWTFLQECLKEALATLTEFRQAEGNAAETDLRLQLKTIQTNLEQVTQLAPQVVETYRDRTLARVTELLAKSDVNLDAAHLIREVSIFADRCDINEEITRLQSHLEQFGLFLNQEKSQGRKLDFLTQEMNREVNTIGSKANHVGIAHHVVDMKAAVEKIRENLQNVE</sequence>
<dbReference type="Pfam" id="PF03755">
    <property type="entry name" value="YicC-like_N"/>
    <property type="match status" value="1"/>
</dbReference>
<keyword evidence="4" id="KW-0378">Hydrolase</keyword>
<evidence type="ECO:0000259" key="6">
    <source>
        <dbReference type="Pfam" id="PF03755"/>
    </source>
</evidence>
<dbReference type="PANTHER" id="PTHR30636">
    <property type="entry name" value="UPF0701 PROTEIN YICC"/>
    <property type="match status" value="1"/>
</dbReference>
<dbReference type="InterPro" id="IPR005229">
    <property type="entry name" value="YicC/YloC-like"/>
</dbReference>
<dbReference type="NCBIfam" id="TIGR00255">
    <property type="entry name" value="YicC/YloC family endoribonuclease"/>
    <property type="match status" value="1"/>
</dbReference>
<feature type="domain" description="Endoribonuclease YicC-like C-terminal" evidence="7">
    <location>
        <begin position="174"/>
        <end position="294"/>
    </location>
</feature>
<evidence type="ECO:0000256" key="5">
    <source>
        <dbReference type="ARBA" id="ARBA00035648"/>
    </source>
</evidence>
<dbReference type="InterPro" id="IPR013551">
    <property type="entry name" value="YicC-like_C"/>
</dbReference>
<comment type="similarity">
    <text evidence="5">Belongs to the YicC/YloC family.</text>
</comment>
<dbReference type="Pfam" id="PF08340">
    <property type="entry name" value="YicC-like_C"/>
    <property type="match status" value="1"/>
</dbReference>
<evidence type="ECO:0000256" key="3">
    <source>
        <dbReference type="ARBA" id="ARBA00022759"/>
    </source>
</evidence>
<comment type="cofactor">
    <cofactor evidence="1">
        <name>a divalent metal cation</name>
        <dbReference type="ChEBI" id="CHEBI:60240"/>
    </cofactor>
</comment>